<dbReference type="SUPFAM" id="SSF90123">
    <property type="entry name" value="ABC transporter transmembrane region"/>
    <property type="match status" value="1"/>
</dbReference>
<dbReference type="Pfam" id="PF00664">
    <property type="entry name" value="ABC_membrane"/>
    <property type="match status" value="1"/>
</dbReference>
<keyword evidence="11" id="KW-1185">Reference proteome</keyword>
<dbReference type="InterPro" id="IPR017871">
    <property type="entry name" value="ABC_transporter-like_CS"/>
</dbReference>
<dbReference type="AlphaFoldDB" id="A0A1I6XUI2"/>
<dbReference type="GO" id="GO:0005524">
    <property type="term" value="F:ATP binding"/>
    <property type="evidence" value="ECO:0007669"/>
    <property type="project" value="UniProtKB-KW"/>
</dbReference>
<evidence type="ECO:0000256" key="4">
    <source>
        <dbReference type="ARBA" id="ARBA00022840"/>
    </source>
</evidence>
<evidence type="ECO:0000313" key="11">
    <source>
        <dbReference type="Proteomes" id="UP000199673"/>
    </source>
</evidence>
<dbReference type="SUPFAM" id="SSF52540">
    <property type="entry name" value="P-loop containing nucleoside triphosphate hydrolases"/>
    <property type="match status" value="1"/>
</dbReference>
<keyword evidence="6 7" id="KW-0472">Membrane</keyword>
<gene>
    <name evidence="10" type="ORF">SAMN04489724_0663</name>
</gene>
<evidence type="ECO:0000259" key="9">
    <source>
        <dbReference type="PROSITE" id="PS50929"/>
    </source>
</evidence>
<dbReference type="OrthoDB" id="1111069at2"/>
<dbReference type="RefSeq" id="WP_091691268.1">
    <property type="nucleotide sequence ID" value="NZ_FPBF01000001.1"/>
</dbReference>
<dbReference type="SMART" id="SM00382">
    <property type="entry name" value="AAA"/>
    <property type="match status" value="1"/>
</dbReference>
<organism evidence="10 11">
    <name type="scientific">Algoriphagus locisalis</name>
    <dbReference type="NCBI Taxonomy" id="305507"/>
    <lineage>
        <taxon>Bacteria</taxon>
        <taxon>Pseudomonadati</taxon>
        <taxon>Bacteroidota</taxon>
        <taxon>Cytophagia</taxon>
        <taxon>Cytophagales</taxon>
        <taxon>Cyclobacteriaceae</taxon>
        <taxon>Algoriphagus</taxon>
    </lineage>
</organism>
<evidence type="ECO:0000259" key="8">
    <source>
        <dbReference type="PROSITE" id="PS50893"/>
    </source>
</evidence>
<evidence type="ECO:0000256" key="3">
    <source>
        <dbReference type="ARBA" id="ARBA00022741"/>
    </source>
</evidence>
<feature type="transmembrane region" description="Helical" evidence="7">
    <location>
        <begin position="21"/>
        <end position="45"/>
    </location>
</feature>
<dbReference type="PANTHER" id="PTHR24221">
    <property type="entry name" value="ATP-BINDING CASSETTE SUB-FAMILY B"/>
    <property type="match status" value="1"/>
</dbReference>
<evidence type="ECO:0000313" key="10">
    <source>
        <dbReference type="EMBL" id="SFT41703.1"/>
    </source>
</evidence>
<dbReference type="InterPro" id="IPR036640">
    <property type="entry name" value="ABC1_TM_sf"/>
</dbReference>
<dbReference type="Gene3D" id="3.40.50.300">
    <property type="entry name" value="P-loop containing nucleotide triphosphate hydrolases"/>
    <property type="match status" value="1"/>
</dbReference>
<evidence type="ECO:0000256" key="6">
    <source>
        <dbReference type="ARBA" id="ARBA00023136"/>
    </source>
</evidence>
<feature type="transmembrane region" description="Helical" evidence="7">
    <location>
        <begin position="76"/>
        <end position="95"/>
    </location>
</feature>
<dbReference type="GO" id="GO:0034040">
    <property type="term" value="F:ATPase-coupled lipid transmembrane transporter activity"/>
    <property type="evidence" value="ECO:0007669"/>
    <property type="project" value="TreeGrafter"/>
</dbReference>
<dbReference type="PROSITE" id="PS50929">
    <property type="entry name" value="ABC_TM1F"/>
    <property type="match status" value="1"/>
</dbReference>
<protein>
    <submittedName>
        <fullName evidence="10">ABC-type multidrug transport system, ATPase and permease component</fullName>
    </submittedName>
</protein>
<dbReference type="InterPro" id="IPR011527">
    <property type="entry name" value="ABC1_TM_dom"/>
</dbReference>
<proteinExistence type="predicted"/>
<comment type="subcellular location">
    <subcellularLocation>
        <location evidence="1">Cell membrane</location>
        <topology evidence="1">Multi-pass membrane protein</topology>
    </subcellularLocation>
</comment>
<reference evidence="11" key="1">
    <citation type="submission" date="2016-10" db="EMBL/GenBank/DDBJ databases">
        <authorList>
            <person name="Varghese N."/>
            <person name="Submissions S."/>
        </authorList>
    </citation>
    <scope>NUCLEOTIDE SEQUENCE [LARGE SCALE GENOMIC DNA]</scope>
    <source>
        <strain evidence="11">DSM 23445</strain>
    </source>
</reference>
<evidence type="ECO:0000256" key="1">
    <source>
        <dbReference type="ARBA" id="ARBA00004651"/>
    </source>
</evidence>
<sequence length="593" mass="66791">MVNKYFKYFSFFYKNIGNRMFVSIILNFFVGILDGFGLVMFLPLLQYAEDTDMASSTEMGDLNFLLEGFELVGFEINIYSVLGVLLVFFLLKGLVKYIETYYRSIVQNEFITDIRLKAVSHLSNFNYKTFSRTDQGWIINTLSGEIVKVAAASNSYFLMLQSVIMIIVYSFLAFLANPQFSGLVIVGGILSNFVFNYFNKKTLIASRNITREGNAFQGYLTQKVSFFKYLKATGTMGIFSEKIRERLLNINSNNIKIGHYFAVLNSLREPLVMLVVVMVILFSVGFLDLSMGLIVLSLLFFYRALTFLMSFQTFYNSFLTSGGALENLHLYFDTLEMGKDVSDGGLVFSEFQSGITVNSVSFSYGEKNVLKDINITIPKNTSIAFVGESGSGKTTLTNLICGLMPYEMGTIKIDGIELSNFDIVSYQKRIGYITQEPVIFSDTFFNNVTMWAEKNSENLSKFWTAVQKSNIASYIKESDLREDTDLGDNGVMLSGGQKQRVSIARELFKSVDILIMDEATSALDSETEKVIQENIESLKGEYTLIVIAHRLSTIKNLDQVALFSGGRLLGVNNFESLMEESPKFSGMVQLQSF</sequence>
<evidence type="ECO:0000256" key="2">
    <source>
        <dbReference type="ARBA" id="ARBA00022692"/>
    </source>
</evidence>
<feature type="transmembrane region" description="Helical" evidence="7">
    <location>
        <begin position="180"/>
        <end position="198"/>
    </location>
</feature>
<dbReference type="PROSITE" id="PS00211">
    <property type="entry name" value="ABC_TRANSPORTER_1"/>
    <property type="match status" value="1"/>
</dbReference>
<name>A0A1I6XUI2_9BACT</name>
<feature type="transmembrane region" description="Helical" evidence="7">
    <location>
        <begin position="156"/>
        <end position="174"/>
    </location>
</feature>
<keyword evidence="3" id="KW-0547">Nucleotide-binding</keyword>
<feature type="transmembrane region" description="Helical" evidence="7">
    <location>
        <begin position="271"/>
        <end position="302"/>
    </location>
</feature>
<dbReference type="InterPro" id="IPR027417">
    <property type="entry name" value="P-loop_NTPase"/>
</dbReference>
<dbReference type="InterPro" id="IPR003593">
    <property type="entry name" value="AAA+_ATPase"/>
</dbReference>
<keyword evidence="4" id="KW-0067">ATP-binding</keyword>
<feature type="domain" description="ABC transporter" evidence="8">
    <location>
        <begin position="355"/>
        <end position="590"/>
    </location>
</feature>
<keyword evidence="5 7" id="KW-1133">Transmembrane helix</keyword>
<dbReference type="GO" id="GO:0005886">
    <property type="term" value="C:plasma membrane"/>
    <property type="evidence" value="ECO:0007669"/>
    <property type="project" value="UniProtKB-SubCell"/>
</dbReference>
<evidence type="ECO:0000256" key="7">
    <source>
        <dbReference type="SAM" id="Phobius"/>
    </source>
</evidence>
<dbReference type="GO" id="GO:0016887">
    <property type="term" value="F:ATP hydrolysis activity"/>
    <property type="evidence" value="ECO:0007669"/>
    <property type="project" value="InterPro"/>
</dbReference>
<dbReference type="GO" id="GO:0140359">
    <property type="term" value="F:ABC-type transporter activity"/>
    <property type="evidence" value="ECO:0007669"/>
    <property type="project" value="InterPro"/>
</dbReference>
<feature type="domain" description="ABC transmembrane type-1" evidence="9">
    <location>
        <begin position="21"/>
        <end position="320"/>
    </location>
</feature>
<dbReference type="InterPro" id="IPR003439">
    <property type="entry name" value="ABC_transporter-like_ATP-bd"/>
</dbReference>
<accession>A0A1I6XUI2</accession>
<dbReference type="Gene3D" id="1.20.1560.10">
    <property type="entry name" value="ABC transporter type 1, transmembrane domain"/>
    <property type="match status" value="1"/>
</dbReference>
<keyword evidence="2 7" id="KW-0812">Transmembrane</keyword>
<dbReference type="PROSITE" id="PS50893">
    <property type="entry name" value="ABC_TRANSPORTER_2"/>
    <property type="match status" value="1"/>
</dbReference>
<dbReference type="Proteomes" id="UP000199673">
    <property type="component" value="Unassembled WGS sequence"/>
</dbReference>
<evidence type="ECO:0000256" key="5">
    <source>
        <dbReference type="ARBA" id="ARBA00022989"/>
    </source>
</evidence>
<dbReference type="Pfam" id="PF00005">
    <property type="entry name" value="ABC_tran"/>
    <property type="match status" value="1"/>
</dbReference>
<dbReference type="InterPro" id="IPR039421">
    <property type="entry name" value="Type_1_exporter"/>
</dbReference>
<dbReference type="EMBL" id="FPBF01000001">
    <property type="protein sequence ID" value="SFT41703.1"/>
    <property type="molecule type" value="Genomic_DNA"/>
</dbReference>
<dbReference type="PANTHER" id="PTHR24221:SF654">
    <property type="entry name" value="ATP-BINDING CASSETTE SUB-FAMILY B MEMBER 6"/>
    <property type="match status" value="1"/>
</dbReference>
<dbReference type="STRING" id="305507.SAMN04489724_0663"/>